<name>A0A655D5L9_MYCTX</name>
<evidence type="ECO:0000313" key="5">
    <source>
        <dbReference type="EMBL" id="COY92575.1"/>
    </source>
</evidence>
<dbReference type="Proteomes" id="UP000039217">
    <property type="component" value="Unassembled WGS sequence"/>
</dbReference>
<feature type="compositionally biased region" description="Basic residues" evidence="1">
    <location>
        <begin position="1"/>
        <end position="10"/>
    </location>
</feature>
<protein>
    <submittedName>
        <fullName evidence="3">Uncharacterized protein</fullName>
    </submittedName>
</protein>
<dbReference type="EMBL" id="CHKL01000070">
    <property type="protein sequence ID" value="COV92216.1"/>
    <property type="molecule type" value="Genomic_DNA"/>
</dbReference>
<evidence type="ECO:0000313" key="2">
    <source>
        <dbReference type="EMBL" id="CKT60263.1"/>
    </source>
</evidence>
<dbReference type="EMBL" id="CQQC01000160">
    <property type="protein sequence ID" value="CNU47475.1"/>
    <property type="molecule type" value="Genomic_DNA"/>
</dbReference>
<evidence type="ECO:0000256" key="1">
    <source>
        <dbReference type="SAM" id="MobiDB-lite"/>
    </source>
</evidence>
<reference evidence="6 7" key="2">
    <citation type="submission" date="2015-03" db="EMBL/GenBank/DDBJ databases">
        <authorList>
            <consortium name="Pathogen Informatics"/>
        </authorList>
    </citation>
    <scope>NUCLEOTIDE SEQUENCE [LARGE SCALE GENOMIC DNA]</scope>
    <source>
        <strain evidence="2 9">Bir 187</strain>
        <strain evidence="3 7">D00501624</strain>
        <strain evidence="6">N09902308</strain>
        <strain evidence="4 8">P00601463</strain>
    </source>
</reference>
<dbReference type="EMBL" id="CNFU01001625">
    <property type="protein sequence ID" value="CKT60263.1"/>
    <property type="molecule type" value="Genomic_DNA"/>
</dbReference>
<evidence type="ECO:0000313" key="6">
    <source>
        <dbReference type="Proteomes" id="UP000039021"/>
    </source>
</evidence>
<accession>A0A655D5L9</accession>
<sequence>MANATLRRRQPSSPITSTAGSIHTQWCDHETGETTNPNRATQITARVGSPARNTRRIAHMVAANTSRDPATHSAKRSSSPIVNRASAPAMFWSVFKAAAPIRSVW</sequence>
<evidence type="ECO:0000313" key="4">
    <source>
        <dbReference type="EMBL" id="COV92216.1"/>
    </source>
</evidence>
<evidence type="ECO:0000313" key="7">
    <source>
        <dbReference type="Proteomes" id="UP000039217"/>
    </source>
</evidence>
<dbReference type="Proteomes" id="UP000049023">
    <property type="component" value="Unassembled WGS sequence"/>
</dbReference>
<evidence type="ECO:0000313" key="3">
    <source>
        <dbReference type="EMBL" id="CNU47475.1"/>
    </source>
</evidence>
<proteinExistence type="predicted"/>
<evidence type="ECO:0000313" key="9">
    <source>
        <dbReference type="Proteomes" id="UP000049023"/>
    </source>
</evidence>
<feature type="compositionally biased region" description="Polar residues" evidence="1">
    <location>
        <begin position="11"/>
        <end position="24"/>
    </location>
</feature>
<feature type="region of interest" description="Disordered" evidence="1">
    <location>
        <begin position="1"/>
        <end position="38"/>
    </location>
</feature>
<dbReference type="EMBL" id="CSBK01001621">
    <property type="protein sequence ID" value="COY92575.1"/>
    <property type="molecule type" value="Genomic_DNA"/>
</dbReference>
<gene>
    <name evidence="3" type="ORF">ERS007661_00727</name>
    <name evidence="5" type="ORF">ERS007739_03213</name>
    <name evidence="4" type="ORF">ERS007741_00966</name>
    <name evidence="2" type="ORF">ERS027661_04562</name>
</gene>
<dbReference type="AlphaFoldDB" id="A0A655D5L9"/>
<evidence type="ECO:0000313" key="8">
    <source>
        <dbReference type="Proteomes" id="UP000048600"/>
    </source>
</evidence>
<dbReference type="Proteomes" id="UP000039021">
    <property type="component" value="Unassembled WGS sequence"/>
</dbReference>
<reference evidence="5" key="1">
    <citation type="submission" date="2015-03" db="EMBL/GenBank/DDBJ databases">
        <authorList>
            <consortium name="Pathogen Informatics"/>
            <person name="Murphy D."/>
        </authorList>
    </citation>
    <scope>NUCLEOTIDE SEQUENCE</scope>
    <source>
        <strain evidence="5">N09902308</strain>
    </source>
</reference>
<organism evidence="3 7">
    <name type="scientific">Mycobacterium tuberculosis</name>
    <dbReference type="NCBI Taxonomy" id="1773"/>
    <lineage>
        <taxon>Bacteria</taxon>
        <taxon>Bacillati</taxon>
        <taxon>Actinomycetota</taxon>
        <taxon>Actinomycetes</taxon>
        <taxon>Mycobacteriales</taxon>
        <taxon>Mycobacteriaceae</taxon>
        <taxon>Mycobacterium</taxon>
        <taxon>Mycobacterium tuberculosis complex</taxon>
    </lineage>
</organism>
<dbReference type="Proteomes" id="UP000048600">
    <property type="component" value="Unassembled WGS sequence"/>
</dbReference>